<dbReference type="PANTHER" id="PTHR23324">
    <property type="entry name" value="SEC14 RELATED PROTEIN"/>
    <property type="match status" value="1"/>
</dbReference>
<proteinExistence type="predicted"/>
<comment type="caution">
    <text evidence="3">The sequence shown here is derived from an EMBL/GenBank/DDBJ whole genome shotgun (WGS) entry which is preliminary data.</text>
</comment>
<reference evidence="3" key="1">
    <citation type="submission" date="2021-06" db="EMBL/GenBank/DDBJ databases">
        <authorList>
            <person name="Hodson N. C."/>
            <person name="Mongue J. A."/>
            <person name="Jaron S. K."/>
        </authorList>
    </citation>
    <scope>NUCLEOTIDE SEQUENCE</scope>
</reference>
<dbReference type="InterPro" id="IPR051064">
    <property type="entry name" value="SEC14/CRAL-TRIO_domain"/>
</dbReference>
<organism evidence="3 4">
    <name type="scientific">Allacma fusca</name>
    <dbReference type="NCBI Taxonomy" id="39272"/>
    <lineage>
        <taxon>Eukaryota</taxon>
        <taxon>Metazoa</taxon>
        <taxon>Ecdysozoa</taxon>
        <taxon>Arthropoda</taxon>
        <taxon>Hexapoda</taxon>
        <taxon>Collembola</taxon>
        <taxon>Symphypleona</taxon>
        <taxon>Sminthuridae</taxon>
        <taxon>Allacma</taxon>
    </lineage>
</organism>
<keyword evidence="1" id="KW-0732">Signal</keyword>
<dbReference type="PROSITE" id="PS50191">
    <property type="entry name" value="CRAL_TRIO"/>
    <property type="match status" value="1"/>
</dbReference>
<feature type="signal peptide" evidence="1">
    <location>
        <begin position="1"/>
        <end position="19"/>
    </location>
</feature>
<dbReference type="Proteomes" id="UP000708208">
    <property type="component" value="Unassembled WGS sequence"/>
</dbReference>
<evidence type="ECO:0000259" key="2">
    <source>
        <dbReference type="PROSITE" id="PS50191"/>
    </source>
</evidence>
<accession>A0A8J2JUI9</accession>
<evidence type="ECO:0000313" key="3">
    <source>
        <dbReference type="EMBL" id="CAG7722039.1"/>
    </source>
</evidence>
<dbReference type="Pfam" id="PF00650">
    <property type="entry name" value="CRAL_TRIO"/>
    <property type="match status" value="1"/>
</dbReference>
<evidence type="ECO:0000313" key="4">
    <source>
        <dbReference type="Proteomes" id="UP000708208"/>
    </source>
</evidence>
<dbReference type="GO" id="GO:0005737">
    <property type="term" value="C:cytoplasm"/>
    <property type="evidence" value="ECO:0007669"/>
    <property type="project" value="TreeGrafter"/>
</dbReference>
<dbReference type="CDD" id="cd00170">
    <property type="entry name" value="SEC14"/>
    <property type="match status" value="1"/>
</dbReference>
<dbReference type="AlphaFoldDB" id="A0A8J2JUI9"/>
<keyword evidence="4" id="KW-1185">Reference proteome</keyword>
<feature type="chain" id="PRO_5035153127" description="CRAL-TRIO domain-containing protein" evidence="1">
    <location>
        <begin position="20"/>
        <end position="175"/>
    </location>
</feature>
<name>A0A8J2JUI9_9HEXA</name>
<dbReference type="EMBL" id="CAJVCH010085632">
    <property type="protein sequence ID" value="CAG7722039.1"/>
    <property type="molecule type" value="Genomic_DNA"/>
</dbReference>
<gene>
    <name evidence="3" type="ORF">AFUS01_LOCUS11214</name>
</gene>
<dbReference type="PANTHER" id="PTHR23324:SF83">
    <property type="entry name" value="SEC14-LIKE PROTEIN 2"/>
    <property type="match status" value="1"/>
</dbReference>
<feature type="domain" description="CRAL-TRIO" evidence="2">
    <location>
        <begin position="70"/>
        <end position="170"/>
    </location>
</feature>
<dbReference type="OrthoDB" id="43460at2759"/>
<evidence type="ECO:0000256" key="1">
    <source>
        <dbReference type="SAM" id="SignalP"/>
    </source>
</evidence>
<protein>
    <recommendedName>
        <fullName evidence="2">CRAL-TRIO domain-containing protein</fullName>
    </recommendedName>
</protein>
<sequence>MSIITQFVITLFCASVVAAHNLMEKEILQFVVPNEIQEDAPYALSGYDEDGSPIWLIELGEWEMRKYAEMDVGGFNIRQAGDPKTVQFVLRLMQKVEEFGRQKLLKQGWIVNANTLFEGVWRLSTPLLGQKGDAFELYTNNKDLWLPKILKVLPRDQLPEKYGGPPSYKPVKQFG</sequence>
<dbReference type="InterPro" id="IPR001251">
    <property type="entry name" value="CRAL-TRIO_dom"/>
</dbReference>